<reference evidence="14 15" key="2">
    <citation type="journal article" date="2014" name="BMC Genomics">
        <title>An improved genome of the model marine alga Ostreococcus tauri unfolds by assessing Illumina de novo assemblies.</title>
        <authorList>
            <person name="Blanc-Mathieu R."/>
            <person name="Verhelst B."/>
            <person name="Derelle E."/>
            <person name="Rombauts S."/>
            <person name="Bouget F.Y."/>
            <person name="Carre I."/>
            <person name="Chateau A."/>
            <person name="Eyre-Walker A."/>
            <person name="Grimsley N."/>
            <person name="Moreau H."/>
            <person name="Piegu B."/>
            <person name="Rivals E."/>
            <person name="Schackwitz W."/>
            <person name="Van de Peer Y."/>
            <person name="Piganeau G."/>
        </authorList>
    </citation>
    <scope>NUCLEOTIDE SEQUENCE [LARGE SCALE GENOMIC DNA]</scope>
    <source>
        <strain evidence="15">OTTH 0595 / CCAP 157/2 / RCC745</strain>
    </source>
</reference>
<keyword evidence="7 10" id="KW-0804">Transcription</keyword>
<proteinExistence type="inferred from homology"/>
<dbReference type="InterPro" id="IPR001680">
    <property type="entry name" value="WD40_rpt"/>
</dbReference>
<dbReference type="InterPro" id="IPR011494">
    <property type="entry name" value="HIRA-like_C"/>
</dbReference>
<sequence length="924" mass="99683">MVVVYKPEFVTHDARAPVFSVDAAPCGSRFATAGGDQKVKVWALAPVLERAVEADADAPKCLATLSDHFGPVNCVRFSKSGRYLASGSTDTSVLVYALRDGPGKAAFGSADEPNVENWTIAMRYKGHDSDVIDIAWSPDDSMLASCSLDNLVIIWDCRTGNQVTTLRGHTSFVKGVAWDPIGKFLATQSDDKTCIIWRTDDWTQVAKVEEPYQASMGATFSMRLCWSPDGKAVTTCNSYKKPSHTASVLERGTWGSNFDFVGHKGPVVAVRFSPRLFHDENRDKVHTVIACGSQDCKLTIWTTNRPKPVCIVRKCFSQSVVDLCWTPDGYTLLACSTDGTLCAYTFDQAEIGEALDNTDAEAFLSETYGDIRRNRAPMLEDPTLLGFEAPRELNDAAQGVKTTPPPPKRIQPAPIRSSNATAPTSGVATISAQRETVSNDGRRRIVPVATAGPSAGTPVKAAPQRVQLQPLPTNAQGQMSEAAPANALKRRIEPTAMNGGNGFKSTLSDQPAVKRVTLQPTQLNQAPAPLAATPAAEPQRQQMATAATATTAMGVPPPLPVAPSPGTLHVQLVAPNLEADASSEVHAPLLLEAKNHERFADLVCSRGGKIKWTDRVECRATHVSGNQFFSAVALEDGSLQLYTPCGRRYMPSLLLPDRAAFLVSGQDDSSLLIVTRDYKLLVWNVTVGKEKCSLEADCMALVRSSGRSGVALSQVRLSKCGAPIFTFTNGHAYVYHSDLKTWARVADQSFLKSEFTSRLRQPGGSGVGEMQALQIGAARAAAHMGPAALLQSGGQPPRRETGRHLEVLLSGSSMLNSSAEYRPWLAAYVRHLASECGDDPTTMFVGAEAQLREICHEFLGPLSASSSVETWKSEIFGVKKRTLLREVIIPTIAANRSAQVMVAEIVELLEAAESRETRNDLSIC</sequence>
<dbReference type="CDD" id="cd00200">
    <property type="entry name" value="WD40"/>
    <property type="match status" value="1"/>
</dbReference>
<dbReference type="GO" id="GO:0000785">
    <property type="term" value="C:chromatin"/>
    <property type="evidence" value="ECO:0007669"/>
    <property type="project" value="TreeGrafter"/>
</dbReference>
<feature type="domain" description="Protein HIRA-like C-terminal" evidence="12">
    <location>
        <begin position="646"/>
        <end position="857"/>
    </location>
</feature>
<gene>
    <name evidence="14" type="ORF">OT_ostta07g03910</name>
</gene>
<dbReference type="EMBL" id="CAID01000007">
    <property type="protein sequence ID" value="CEF98838.1"/>
    <property type="molecule type" value="Genomic_DNA"/>
</dbReference>
<dbReference type="GO" id="GO:0000417">
    <property type="term" value="C:HIR complex"/>
    <property type="evidence" value="ECO:0007669"/>
    <property type="project" value="TreeGrafter"/>
</dbReference>
<dbReference type="OrthoDB" id="1741719at2759"/>
<organism evidence="14 15">
    <name type="scientific">Ostreococcus tauri</name>
    <name type="common">Marine green alga</name>
    <dbReference type="NCBI Taxonomy" id="70448"/>
    <lineage>
        <taxon>Eukaryota</taxon>
        <taxon>Viridiplantae</taxon>
        <taxon>Chlorophyta</taxon>
        <taxon>Mamiellophyceae</taxon>
        <taxon>Mamiellales</taxon>
        <taxon>Bathycoccaceae</taxon>
        <taxon>Ostreococcus</taxon>
    </lineage>
</organism>
<evidence type="ECO:0000256" key="2">
    <source>
        <dbReference type="ARBA" id="ARBA00007306"/>
    </source>
</evidence>
<keyword evidence="3 9" id="KW-0853">WD repeat</keyword>
<dbReference type="Pfam" id="PF07569">
    <property type="entry name" value="Hira"/>
    <property type="match status" value="1"/>
</dbReference>
<dbReference type="GO" id="GO:0005634">
    <property type="term" value="C:nucleus"/>
    <property type="evidence" value="ECO:0007669"/>
    <property type="project" value="UniProtKB-SubCell"/>
</dbReference>
<feature type="repeat" description="WD" evidence="9">
    <location>
        <begin position="166"/>
        <end position="207"/>
    </location>
</feature>
<comment type="caution">
    <text evidence="14">The sequence shown here is derived from an EMBL/GenBank/DDBJ whole genome shotgun (WGS) entry which is preliminary data.</text>
</comment>
<dbReference type="PROSITE" id="PS50082">
    <property type="entry name" value="WD_REPEATS_2"/>
    <property type="match status" value="3"/>
</dbReference>
<evidence type="ECO:0000256" key="4">
    <source>
        <dbReference type="ARBA" id="ARBA00022737"/>
    </source>
</evidence>
<dbReference type="SUPFAM" id="SSF50969">
    <property type="entry name" value="YVTN repeat-like/Quinoprotein amine dehydrogenase"/>
    <property type="match status" value="1"/>
</dbReference>
<keyword evidence="10" id="KW-0678">Repressor</keyword>
<dbReference type="InterPro" id="IPR015943">
    <property type="entry name" value="WD40/YVTN_repeat-like_dom_sf"/>
</dbReference>
<feature type="repeat" description="WD" evidence="9">
    <location>
        <begin position="65"/>
        <end position="106"/>
    </location>
</feature>
<evidence type="ECO:0000256" key="6">
    <source>
        <dbReference type="ARBA" id="ARBA00023015"/>
    </source>
</evidence>
<evidence type="ECO:0000259" key="13">
    <source>
        <dbReference type="Pfam" id="PF24105"/>
    </source>
</evidence>
<evidence type="ECO:0000313" key="15">
    <source>
        <dbReference type="Proteomes" id="UP000009170"/>
    </source>
</evidence>
<dbReference type="InterPro" id="IPR036322">
    <property type="entry name" value="WD40_repeat_dom_sf"/>
</dbReference>
<evidence type="ECO:0000313" key="14">
    <source>
        <dbReference type="EMBL" id="CEF98838.1"/>
    </source>
</evidence>
<dbReference type="InParanoid" id="A0A090N3W7"/>
<evidence type="ECO:0000259" key="12">
    <source>
        <dbReference type="Pfam" id="PF07569"/>
    </source>
</evidence>
<evidence type="ECO:0000256" key="11">
    <source>
        <dbReference type="SAM" id="MobiDB-lite"/>
    </source>
</evidence>
<dbReference type="FunCoup" id="A0A090N3W7">
    <property type="interactions" value="1591"/>
</dbReference>
<dbReference type="Proteomes" id="UP000009170">
    <property type="component" value="Unassembled WGS sequence"/>
</dbReference>
<dbReference type="InterPro" id="IPR031120">
    <property type="entry name" value="HIR1-like"/>
</dbReference>
<dbReference type="STRING" id="70448.A0A090N3W7"/>
<evidence type="ECO:0000256" key="8">
    <source>
        <dbReference type="ARBA" id="ARBA00023242"/>
    </source>
</evidence>
<protein>
    <recommendedName>
        <fullName evidence="10">Protein HIRA</fullName>
    </recommendedName>
</protein>
<feature type="compositionally biased region" description="Polar residues" evidence="11">
    <location>
        <begin position="417"/>
        <end position="428"/>
    </location>
</feature>
<dbReference type="PANTHER" id="PTHR13831:SF0">
    <property type="entry name" value="PROTEIN HIRA"/>
    <property type="match status" value="1"/>
</dbReference>
<dbReference type="GO" id="GO:0031491">
    <property type="term" value="F:nucleosome binding"/>
    <property type="evidence" value="ECO:0007669"/>
    <property type="project" value="TreeGrafter"/>
</dbReference>
<dbReference type="RefSeq" id="XP_003080485.2">
    <property type="nucleotide sequence ID" value="XM_003080437.2"/>
</dbReference>
<dbReference type="GeneID" id="9836694"/>
<dbReference type="Pfam" id="PF24105">
    <property type="entry name" value="Beta-prop_CAF1B_HIR1"/>
    <property type="match status" value="1"/>
</dbReference>
<evidence type="ECO:0000256" key="5">
    <source>
        <dbReference type="ARBA" id="ARBA00022853"/>
    </source>
</evidence>
<dbReference type="PANTHER" id="PTHR13831">
    <property type="entry name" value="MEMBER OF THE HIR1 FAMILY OF WD-REPEAT PROTEINS"/>
    <property type="match status" value="1"/>
</dbReference>
<feature type="domain" description="CAF1B/HIR1 beta-propeller" evidence="13">
    <location>
        <begin position="6"/>
        <end position="351"/>
    </location>
</feature>
<dbReference type="AlphaFoldDB" id="A0A090N3W7"/>
<dbReference type="KEGG" id="ota:OT_ostta07g03910"/>
<evidence type="ECO:0000256" key="7">
    <source>
        <dbReference type="ARBA" id="ARBA00023163"/>
    </source>
</evidence>
<dbReference type="InterPro" id="IPR055410">
    <property type="entry name" value="Beta-prop_CAF1B_HIR1"/>
</dbReference>
<comment type="similarity">
    <text evidence="2 10">Belongs to the WD repeat HIR1 family.</text>
</comment>
<dbReference type="GO" id="GO:0006355">
    <property type="term" value="P:regulation of DNA-templated transcription"/>
    <property type="evidence" value="ECO:0007669"/>
    <property type="project" value="InterPro"/>
</dbReference>
<dbReference type="SUPFAM" id="SSF50978">
    <property type="entry name" value="WD40 repeat-like"/>
    <property type="match status" value="1"/>
</dbReference>
<reference evidence="15" key="1">
    <citation type="journal article" date="2006" name="Proc. Natl. Acad. Sci. U.S.A.">
        <title>Genome analysis of the smallest free-living eukaryote Ostreococcus tauri unveils many unique features.</title>
        <authorList>
            <person name="Derelle E."/>
            <person name="Ferraz C."/>
            <person name="Rombauts S."/>
            <person name="Rouze P."/>
            <person name="Worden A.Z."/>
            <person name="Robbens S."/>
            <person name="Partensky F."/>
            <person name="Degroeve S."/>
            <person name="Echeynie S."/>
            <person name="Cooke R."/>
            <person name="Saeys Y."/>
            <person name="Wuyts J."/>
            <person name="Jabbari K."/>
            <person name="Bowler C."/>
            <person name="Panaud O."/>
            <person name="Piegu B."/>
            <person name="Ball S.G."/>
            <person name="Ral J.-P."/>
            <person name="Bouget F.-Y."/>
            <person name="Piganeau G."/>
            <person name="De Baets B."/>
            <person name="Picard A."/>
            <person name="Delseny M."/>
            <person name="Demaille J."/>
            <person name="Van de Peer Y."/>
            <person name="Moreau H."/>
        </authorList>
    </citation>
    <scope>NUCLEOTIDE SEQUENCE [LARGE SCALE GENOMIC DNA]</scope>
    <source>
        <strain evidence="15">OTTH 0595 / CCAP 157/2 / RCC745</strain>
    </source>
</reference>
<dbReference type="GO" id="GO:0006351">
    <property type="term" value="P:DNA-templated transcription"/>
    <property type="evidence" value="ECO:0007669"/>
    <property type="project" value="InterPro"/>
</dbReference>
<dbReference type="InterPro" id="IPR011044">
    <property type="entry name" value="Quino_amine_DH_bsu"/>
</dbReference>
<dbReference type="Gene3D" id="2.130.10.10">
    <property type="entry name" value="YVTN repeat-like/Quinoprotein amine dehydrogenase"/>
    <property type="match status" value="2"/>
</dbReference>
<evidence type="ECO:0000256" key="3">
    <source>
        <dbReference type="ARBA" id="ARBA00022574"/>
    </source>
</evidence>
<keyword evidence="6 10" id="KW-0805">Transcription regulation</keyword>
<keyword evidence="15" id="KW-1185">Reference proteome</keyword>
<feature type="repeat" description="WD" evidence="9">
    <location>
        <begin position="124"/>
        <end position="165"/>
    </location>
</feature>
<dbReference type="PROSITE" id="PS50294">
    <property type="entry name" value="WD_REPEATS_REGION"/>
    <property type="match status" value="3"/>
</dbReference>
<comment type="subcellular location">
    <subcellularLocation>
        <location evidence="1 10">Nucleus</location>
    </subcellularLocation>
</comment>
<keyword evidence="5 10" id="KW-0156">Chromatin regulator</keyword>
<dbReference type="SMART" id="SM00320">
    <property type="entry name" value="WD40"/>
    <property type="match status" value="6"/>
</dbReference>
<name>A0A090N3W7_OSTTA</name>
<comment type="function">
    <text evidence="10">Required for replication-independent chromatin assembly and for the periodic repression of histone gene transcription during the cell cycle.</text>
</comment>
<evidence type="ECO:0000256" key="9">
    <source>
        <dbReference type="PROSITE-ProRule" id="PRU00221"/>
    </source>
</evidence>
<evidence type="ECO:0000256" key="1">
    <source>
        <dbReference type="ARBA" id="ARBA00004123"/>
    </source>
</evidence>
<evidence type="ECO:0000256" key="10">
    <source>
        <dbReference type="RuleBase" id="RU364014"/>
    </source>
</evidence>
<keyword evidence="8 10" id="KW-0539">Nucleus</keyword>
<accession>A0A090N3W7</accession>
<dbReference type="GO" id="GO:0006338">
    <property type="term" value="P:chromatin remodeling"/>
    <property type="evidence" value="ECO:0007669"/>
    <property type="project" value="InterPro"/>
</dbReference>
<keyword evidence="4 10" id="KW-0677">Repeat</keyword>
<feature type="region of interest" description="Disordered" evidence="11">
    <location>
        <begin position="397"/>
        <end position="428"/>
    </location>
</feature>